<accession>A0ABD2FZD7</accession>
<dbReference type="AlphaFoldDB" id="A0ABD2FZD7"/>
<reference evidence="1 2" key="2">
    <citation type="journal article" date="2024" name="G3 (Bethesda)">
        <title>The genome of the cryopelagic Antarctic bald notothen, Trematomus borchgrevinki.</title>
        <authorList>
            <person name="Rayamajhi N."/>
            <person name="Rivera-Colon A.G."/>
            <person name="Minhas B.F."/>
            <person name="Cheng C.C."/>
            <person name="Catchen J.M."/>
        </authorList>
    </citation>
    <scope>NUCLEOTIDE SEQUENCE [LARGE SCALE GENOMIC DNA]</scope>
    <source>
        <strain evidence="1">AGRC-2024</strain>
    </source>
</reference>
<keyword evidence="2" id="KW-1185">Reference proteome</keyword>
<dbReference type="EMBL" id="JBIYXZ010002084">
    <property type="protein sequence ID" value="KAL3047076.1"/>
    <property type="molecule type" value="Genomic_DNA"/>
</dbReference>
<reference evidence="1 2" key="1">
    <citation type="journal article" date="2022" name="G3 (Bethesda)">
        <title>Evaluating Illumina-, Nanopore-, and PacBio-based genome assembly strategies with the bald notothen, Trematomus borchgrevinki.</title>
        <authorList>
            <person name="Rayamajhi N."/>
            <person name="Cheng C.C."/>
            <person name="Catchen J.M."/>
        </authorList>
    </citation>
    <scope>NUCLEOTIDE SEQUENCE [LARGE SCALE GENOMIC DNA]</scope>
    <source>
        <strain evidence="1">AGRC-2024</strain>
    </source>
</reference>
<organism evidence="1 2">
    <name type="scientific">Pagothenia borchgrevinki</name>
    <name type="common">Bald rockcod</name>
    <name type="synonym">Trematomus borchgrevinki</name>
    <dbReference type="NCBI Taxonomy" id="8213"/>
    <lineage>
        <taxon>Eukaryota</taxon>
        <taxon>Metazoa</taxon>
        <taxon>Chordata</taxon>
        <taxon>Craniata</taxon>
        <taxon>Vertebrata</taxon>
        <taxon>Euteleostomi</taxon>
        <taxon>Actinopterygii</taxon>
        <taxon>Neopterygii</taxon>
        <taxon>Teleostei</taxon>
        <taxon>Neoteleostei</taxon>
        <taxon>Acanthomorphata</taxon>
        <taxon>Eupercaria</taxon>
        <taxon>Perciformes</taxon>
        <taxon>Notothenioidei</taxon>
        <taxon>Nototheniidae</taxon>
        <taxon>Pagothenia</taxon>
    </lineage>
</organism>
<name>A0ABD2FZD7_PAGBO</name>
<protein>
    <submittedName>
        <fullName evidence="1">Uncharacterized protein</fullName>
    </submittedName>
</protein>
<evidence type="ECO:0000313" key="1">
    <source>
        <dbReference type="EMBL" id="KAL3047076.1"/>
    </source>
</evidence>
<dbReference type="PANTHER" id="PTHR16155:SF18">
    <property type="entry name" value="STERILE ALPHA MOTIF DOMAIN-CONTAINING PROTEIN 9-LIKE"/>
    <property type="match status" value="1"/>
</dbReference>
<gene>
    <name evidence="1" type="ORF">OYC64_021326</name>
</gene>
<evidence type="ECO:0000313" key="2">
    <source>
        <dbReference type="Proteomes" id="UP001619887"/>
    </source>
</evidence>
<dbReference type="PANTHER" id="PTHR16155">
    <property type="entry name" value="DED DOMAIN-CONTAINING PROTEIN"/>
    <property type="match status" value="1"/>
</dbReference>
<dbReference type="Proteomes" id="UP001619887">
    <property type="component" value="Unassembled WGS sequence"/>
</dbReference>
<comment type="caution">
    <text evidence="1">The sequence shown here is derived from an EMBL/GenBank/DDBJ whole genome shotgun (WGS) entry which is preliminary data.</text>
</comment>
<sequence length="85" mass="9685">MRRDTLAQLWRNGNIFKTQAIIKRLHRVVGTIEQGEVFAIYRKLKIPVRPALIAGTRSGCSTEKVSFYLGFAIDGPLAYDIQYEN</sequence>
<proteinExistence type="predicted"/>